<protein>
    <recommendedName>
        <fullName evidence="6">Translocation and assembly module TamB C-terminal domain-containing protein</fullName>
    </recommendedName>
</protein>
<evidence type="ECO:0000256" key="5">
    <source>
        <dbReference type="SAM" id="MobiDB-lite"/>
    </source>
</evidence>
<dbReference type="EMBL" id="QGLF01000005">
    <property type="protein sequence ID" value="PWR18955.1"/>
    <property type="molecule type" value="Genomic_DNA"/>
</dbReference>
<dbReference type="OrthoDB" id="7784409at2"/>
<feature type="compositionally biased region" description="Low complexity" evidence="5">
    <location>
        <begin position="1115"/>
        <end position="1131"/>
    </location>
</feature>
<evidence type="ECO:0000259" key="6">
    <source>
        <dbReference type="Pfam" id="PF04357"/>
    </source>
</evidence>
<keyword evidence="3" id="KW-1133">Transmembrane helix</keyword>
<dbReference type="GO" id="GO:0005886">
    <property type="term" value="C:plasma membrane"/>
    <property type="evidence" value="ECO:0007669"/>
    <property type="project" value="InterPro"/>
</dbReference>
<evidence type="ECO:0000256" key="4">
    <source>
        <dbReference type="ARBA" id="ARBA00023136"/>
    </source>
</evidence>
<evidence type="ECO:0000256" key="3">
    <source>
        <dbReference type="ARBA" id="ARBA00022989"/>
    </source>
</evidence>
<evidence type="ECO:0000313" key="7">
    <source>
        <dbReference type="EMBL" id="PWR18955.1"/>
    </source>
</evidence>
<feature type="region of interest" description="Disordered" evidence="5">
    <location>
        <begin position="1106"/>
        <end position="1141"/>
    </location>
</feature>
<dbReference type="PANTHER" id="PTHR36985">
    <property type="entry name" value="TRANSLOCATION AND ASSEMBLY MODULE SUBUNIT TAMB"/>
    <property type="match status" value="1"/>
</dbReference>
<sequence>MKPALSRTLKWTGIGLATPVALAAAALGALQVPAVKSWLAAYVSEMVSGPDFTLKIEQLSGGLPFGPLVGRVELGDAGGTWATVEGAAVAVDPWALIGGRIHVEKVTAERITLARLPAGGAEAPPPSDEPLDLSLPQLPAGLALDRLEVREIVLGAAVAGVETRYTLSGRLGVGDDGAAGAALVLAPLAGQESTRLTLDAVHRPADDHLTLKLALDEPPAGPIARIAGLSGAGPIRLSLAGDGPLSSFSAQLSAAAEGAGIDGQLRLGRGAPGVITAALVATAAPGPFLPPDLAPLAAEGIALDLGLTVAGSVLDLDHARIGLTGLVLDAKGRLADGARAELAATLAIDPAAPLAALATVPAALRPGRVELMASADLAAGTADVSRLTVTAPGATIEGKAALADGFSTFTADLGAGLPDLAVVPDAGLTGAGTLAVTAKGRLDEPDIAFDLALAASAVAGADLVPHLLGETPKLSVAGRYNATGVAVENFSIATAALIAGGSGRFDPATETVAATVTARAEDLARLGEPGLAGSAALAATIGGTIGLPVIDLTLDGQGLAFGGTALGDPRAVIKAAPDAAGVSTGRLDLALGGAYPLTLGADLAFDGREAQVKGLAGDVMGAAVSGDLAYGLETGLAAGGLKLAAPRLDRFSALAGQTLAGALTLDLALVPRNGGQGADVALDGRNIAAGAATVARIEAKAALDDLLGAGKGRAEATVSRIAAGTATVESLNLKAELASFADVAFTLGLKGGAVPAPLHLDAKGRYQGGETAKVTLATLAGQVAEAPIRLRKPLEVGLGAATTVKGLDLGFGKAAITGEISLGTTVGGSLRIAGFDLGDLAGILPEGQVPGGTVDADLSLKGNGGRLTVAARKLLPPAGLVDVAAADMPRPDVDLRFDWSGAKGEVDLSVSGIREATIKATGSVPIRIDGGIPLPAERGSLDLAVKVDANLRRLAPLLPLGDNEVRGRLALDATIRGPISAPEPSGRLTIERGRFANGLSGFELRDLALAMTFTGTAATLETLTATDGEKGKLTGRGAARQLPDGDFALEAAIRAERFRFSRLDLATTDGDLDLAVGGTATAPDVKGTVTIRQGRVEIAASMPPPSVPVVEVRDPASASESQAPESLAPAEQGGGAPAKPKVGRLDLAINAPGQFFVRGRGLDSEWRGTIKVAGAITAPEVSGGFEVVRGTYTLAGRPFAISEGSLTFPSGLAAPPQVKVVASAPADDVEAKVSVSGPVTALKIELSSEPALPNDEVLSRVLFGRSVANLTATQALRLGQTALELSGVGGGGPGLIGGVRDALGLDRLDIGSDDSADTSGEGGALAGTSLSAGRYIAEGVYLGFEQGLTPDSGAINIEVEVYPRVTVEGNIGQANNTSVGLNYKFDY</sequence>
<proteinExistence type="predicted"/>
<dbReference type="GO" id="GO:0097347">
    <property type="term" value="C:TAM protein secretion complex"/>
    <property type="evidence" value="ECO:0007669"/>
    <property type="project" value="TreeGrafter"/>
</dbReference>
<gene>
    <name evidence="7" type="ORF">DKG75_18470</name>
</gene>
<keyword evidence="2" id="KW-0812">Transmembrane</keyword>
<dbReference type="Pfam" id="PF04357">
    <property type="entry name" value="TamB"/>
    <property type="match status" value="1"/>
</dbReference>
<comment type="subcellular location">
    <subcellularLocation>
        <location evidence="1">Membrane</location>
        <topology evidence="1">Single-pass membrane protein</topology>
    </subcellularLocation>
</comment>
<feature type="domain" description="Translocation and assembly module TamB C-terminal" evidence="6">
    <location>
        <begin position="1021"/>
        <end position="1387"/>
    </location>
</feature>
<name>A0A317E1D3_9PROT</name>
<evidence type="ECO:0000313" key="8">
    <source>
        <dbReference type="Proteomes" id="UP000246077"/>
    </source>
</evidence>
<keyword evidence="4" id="KW-0472">Membrane</keyword>
<dbReference type="RefSeq" id="WP_109922641.1">
    <property type="nucleotide sequence ID" value="NZ_QGLF01000005.1"/>
</dbReference>
<evidence type="ECO:0000256" key="2">
    <source>
        <dbReference type="ARBA" id="ARBA00022692"/>
    </source>
</evidence>
<dbReference type="Proteomes" id="UP000246077">
    <property type="component" value="Unassembled WGS sequence"/>
</dbReference>
<keyword evidence="8" id="KW-1185">Reference proteome</keyword>
<dbReference type="InterPro" id="IPR007452">
    <property type="entry name" value="TamB_C"/>
</dbReference>
<evidence type="ECO:0000256" key="1">
    <source>
        <dbReference type="ARBA" id="ARBA00004167"/>
    </source>
</evidence>
<comment type="caution">
    <text evidence="7">The sequence shown here is derived from an EMBL/GenBank/DDBJ whole genome shotgun (WGS) entry which is preliminary data.</text>
</comment>
<dbReference type="PANTHER" id="PTHR36985:SF1">
    <property type="entry name" value="TRANSLOCATION AND ASSEMBLY MODULE SUBUNIT TAMB"/>
    <property type="match status" value="1"/>
</dbReference>
<reference evidence="8" key="1">
    <citation type="submission" date="2018-05" db="EMBL/GenBank/DDBJ databases">
        <title>Zavarzinia sp. HR-AS.</title>
        <authorList>
            <person name="Lee Y."/>
            <person name="Jeon C.O."/>
        </authorList>
    </citation>
    <scope>NUCLEOTIDE SEQUENCE [LARGE SCALE GENOMIC DNA]</scope>
    <source>
        <strain evidence="8">DSM 1231</strain>
    </source>
</reference>
<organism evidence="7 8">
    <name type="scientific">Zavarzinia compransoris</name>
    <dbReference type="NCBI Taxonomy" id="1264899"/>
    <lineage>
        <taxon>Bacteria</taxon>
        <taxon>Pseudomonadati</taxon>
        <taxon>Pseudomonadota</taxon>
        <taxon>Alphaproteobacteria</taxon>
        <taxon>Rhodospirillales</taxon>
        <taxon>Zavarziniaceae</taxon>
        <taxon>Zavarzinia</taxon>
    </lineage>
</organism>
<accession>A0A317E1D3</accession>
<dbReference type="GO" id="GO:0009306">
    <property type="term" value="P:protein secretion"/>
    <property type="evidence" value="ECO:0007669"/>
    <property type="project" value="InterPro"/>
</dbReference>